<dbReference type="AlphaFoldDB" id="A0A365N1E6"/>
<accession>A0A365N1E6</accession>
<evidence type="ECO:0000256" key="1">
    <source>
        <dbReference type="ARBA" id="ARBA00004370"/>
    </source>
</evidence>
<dbReference type="Proteomes" id="UP000251714">
    <property type="component" value="Unassembled WGS sequence"/>
</dbReference>
<organism evidence="7 8">
    <name type="scientific">Gibberella intermedia</name>
    <name type="common">Bulb rot disease fungus</name>
    <name type="synonym">Fusarium proliferatum</name>
    <dbReference type="NCBI Taxonomy" id="948311"/>
    <lineage>
        <taxon>Eukaryota</taxon>
        <taxon>Fungi</taxon>
        <taxon>Dikarya</taxon>
        <taxon>Ascomycota</taxon>
        <taxon>Pezizomycotina</taxon>
        <taxon>Sordariomycetes</taxon>
        <taxon>Hypocreomycetidae</taxon>
        <taxon>Hypocreales</taxon>
        <taxon>Nectriaceae</taxon>
        <taxon>Fusarium</taxon>
        <taxon>Fusarium fujikuroi species complex</taxon>
    </lineage>
</organism>
<dbReference type="PANTHER" id="PTHR21310:SF15">
    <property type="entry name" value="AMINOGLYCOSIDE PHOSPHOTRANSFERASE DOMAIN-CONTAINING PROTEIN"/>
    <property type="match status" value="1"/>
</dbReference>
<evidence type="ECO:0000256" key="3">
    <source>
        <dbReference type="ARBA" id="ARBA00022989"/>
    </source>
</evidence>
<feature type="domain" description="Aminoglycoside phosphotransferase" evidence="6">
    <location>
        <begin position="308"/>
        <end position="469"/>
    </location>
</feature>
<evidence type="ECO:0000313" key="7">
    <source>
        <dbReference type="EMBL" id="RBA14624.1"/>
    </source>
</evidence>
<keyword evidence="3 5" id="KW-1133">Transmembrane helix</keyword>
<gene>
    <name evidence="7" type="ORF">FPRO05_13435</name>
</gene>
<dbReference type="InterPro" id="IPR002575">
    <property type="entry name" value="Aminoglycoside_PTrfase"/>
</dbReference>
<proteinExistence type="predicted"/>
<dbReference type="PANTHER" id="PTHR21310">
    <property type="entry name" value="AMINOGLYCOSIDE PHOSPHOTRANSFERASE-RELATED-RELATED"/>
    <property type="match status" value="1"/>
</dbReference>
<reference evidence="7 8" key="1">
    <citation type="submission" date="2017-12" db="EMBL/GenBank/DDBJ databases">
        <title>Genome sequence of the mycotoxigenic crop pathogen Fusarium proliferatum, strain ITEM 2341 from Date Palm.</title>
        <authorList>
            <person name="Almiman B.F."/>
            <person name="Shittu T.A."/>
            <person name="Muthumeenakshi S."/>
            <person name="Baroncelli R."/>
            <person name="Sreenivasaprasada S."/>
        </authorList>
    </citation>
    <scope>NUCLEOTIDE SEQUENCE [LARGE SCALE GENOMIC DNA]</scope>
    <source>
        <strain evidence="7 8">ITEM 2341</strain>
    </source>
</reference>
<comment type="caution">
    <text evidence="7">The sequence shown here is derived from an EMBL/GenBank/DDBJ whole genome shotgun (WGS) entry which is preliminary data.</text>
</comment>
<evidence type="ECO:0000256" key="5">
    <source>
        <dbReference type="SAM" id="Phobius"/>
    </source>
</evidence>
<keyword evidence="4 5" id="KW-0472">Membrane</keyword>
<keyword evidence="2 5" id="KW-0812">Transmembrane</keyword>
<dbReference type="InterPro" id="IPR011009">
    <property type="entry name" value="Kinase-like_dom_sf"/>
</dbReference>
<name>A0A365N1E6_GIBIN</name>
<dbReference type="GO" id="GO:0016020">
    <property type="term" value="C:membrane"/>
    <property type="evidence" value="ECO:0007669"/>
    <property type="project" value="UniProtKB-SubCell"/>
</dbReference>
<feature type="transmembrane region" description="Helical" evidence="5">
    <location>
        <begin position="64"/>
        <end position="87"/>
    </location>
</feature>
<protein>
    <recommendedName>
        <fullName evidence="6">Aminoglycoside phosphotransferase domain-containing protein</fullName>
    </recommendedName>
</protein>
<dbReference type="Pfam" id="PF01636">
    <property type="entry name" value="APH"/>
    <property type="match status" value="1"/>
</dbReference>
<comment type="subcellular location">
    <subcellularLocation>
        <location evidence="1">Membrane</location>
    </subcellularLocation>
</comment>
<dbReference type="Pfam" id="PF04145">
    <property type="entry name" value="Ctr"/>
    <property type="match status" value="1"/>
</dbReference>
<evidence type="ECO:0000259" key="6">
    <source>
        <dbReference type="Pfam" id="PF01636"/>
    </source>
</evidence>
<sequence length="566" mass="62587">MDMSSMTMEMATSTGSSMPMSTSSSSSMAMDMEQMNMVFFTSTTTLLWTKSFAPETTGQYSGVCIFLIAFASILRMLLALRVNFYSIRDGLRRRRTKGLLVASRTSDIENRPWRANEAMMLGAIDVLIAGVSYLLMLAVMTMNVGYFLSILAGVFVGSVCCSRFSPSLCCPFTGVSRTNLPPSSHLISNISLFPLKMSNATVDLVGSTSWNGADAYDPGEELHDRALAVLDKLNCNHLLSVSEALKNGVPCTFSQNFSIGHFNMVRRIGFTDGTSWIARVRLPELRTVFGGREALNIARTLRVEVTGMKFFKTSIPVSAVYSYSADTSNQVGSLYILMDYIHGTVATELRDTNECEGGLFGTPDQDRHFRMQMADIQATVSSFKLHEIGSLYYDEKTSDFFIGPETETETGKGPWNSALEYYDDLSNHALQQKPDKESFSLVNRDFGAHNLLVDDKFQIVGVIDFDSVMAALIKVVAQYPVLTRLNREPPGCVETRPAAIERIERTKPKLKEYKEMLAAAESKLGNIDEGATLIADMLLSDAASVLQGLVRYQGRQVSVNNQWMEA</sequence>
<dbReference type="SUPFAM" id="SSF56112">
    <property type="entry name" value="Protein kinase-like (PK-like)"/>
    <property type="match status" value="1"/>
</dbReference>
<dbReference type="InterPro" id="IPR051678">
    <property type="entry name" value="AGP_Transferase"/>
</dbReference>
<evidence type="ECO:0000256" key="2">
    <source>
        <dbReference type="ARBA" id="ARBA00022692"/>
    </source>
</evidence>
<dbReference type="EMBL" id="PKMI01000027">
    <property type="protein sequence ID" value="RBA14624.1"/>
    <property type="molecule type" value="Genomic_DNA"/>
</dbReference>
<dbReference type="GO" id="GO:0005375">
    <property type="term" value="F:copper ion transmembrane transporter activity"/>
    <property type="evidence" value="ECO:0007669"/>
    <property type="project" value="InterPro"/>
</dbReference>
<feature type="transmembrane region" description="Helical" evidence="5">
    <location>
        <begin position="118"/>
        <end position="140"/>
    </location>
</feature>
<evidence type="ECO:0000313" key="8">
    <source>
        <dbReference type="Proteomes" id="UP000251714"/>
    </source>
</evidence>
<evidence type="ECO:0000256" key="4">
    <source>
        <dbReference type="ARBA" id="ARBA00023136"/>
    </source>
</evidence>
<dbReference type="InterPro" id="IPR007274">
    <property type="entry name" value="Cop_transporter"/>
</dbReference>